<dbReference type="Proteomes" id="UP000709295">
    <property type="component" value="Unassembled WGS sequence"/>
</dbReference>
<organism evidence="2 3">
    <name type="scientific">Phytophthora aleatoria</name>
    <dbReference type="NCBI Taxonomy" id="2496075"/>
    <lineage>
        <taxon>Eukaryota</taxon>
        <taxon>Sar</taxon>
        <taxon>Stramenopiles</taxon>
        <taxon>Oomycota</taxon>
        <taxon>Peronosporomycetes</taxon>
        <taxon>Peronosporales</taxon>
        <taxon>Peronosporaceae</taxon>
        <taxon>Phytophthora</taxon>
    </lineage>
</organism>
<sequence length="59" mass="6659">MSSSGGRHVGLAAQVLPTRRKNCSADKLDRKRTPNDLPPINKSKKPKSFLLHHRLQQSR</sequence>
<evidence type="ECO:0000313" key="3">
    <source>
        <dbReference type="Proteomes" id="UP000709295"/>
    </source>
</evidence>
<name>A0A8J5ISB8_9STRA</name>
<feature type="compositionally biased region" description="Basic and acidic residues" evidence="1">
    <location>
        <begin position="23"/>
        <end position="34"/>
    </location>
</feature>
<protein>
    <submittedName>
        <fullName evidence="2">Uncharacterized protein</fullName>
    </submittedName>
</protein>
<evidence type="ECO:0000256" key="1">
    <source>
        <dbReference type="SAM" id="MobiDB-lite"/>
    </source>
</evidence>
<gene>
    <name evidence="2" type="ORF">JG688_00016141</name>
</gene>
<evidence type="ECO:0000313" key="2">
    <source>
        <dbReference type="EMBL" id="KAG6946263.1"/>
    </source>
</evidence>
<keyword evidence="3" id="KW-1185">Reference proteome</keyword>
<dbReference type="EMBL" id="JAENGY010001918">
    <property type="protein sequence ID" value="KAG6946263.1"/>
    <property type="molecule type" value="Genomic_DNA"/>
</dbReference>
<feature type="region of interest" description="Disordered" evidence="1">
    <location>
        <begin position="1"/>
        <end position="59"/>
    </location>
</feature>
<dbReference type="AlphaFoldDB" id="A0A8J5ISB8"/>
<feature type="compositionally biased region" description="Basic residues" evidence="1">
    <location>
        <begin position="42"/>
        <end position="59"/>
    </location>
</feature>
<proteinExistence type="predicted"/>
<comment type="caution">
    <text evidence="2">The sequence shown here is derived from an EMBL/GenBank/DDBJ whole genome shotgun (WGS) entry which is preliminary data.</text>
</comment>
<reference evidence="2" key="1">
    <citation type="submission" date="2021-01" db="EMBL/GenBank/DDBJ databases">
        <title>Phytophthora aleatoria, a newly-described species from Pinus radiata is distinct from Phytophthora cactorum isolates based on comparative genomics.</title>
        <authorList>
            <person name="Mcdougal R."/>
            <person name="Panda P."/>
            <person name="Williams N."/>
            <person name="Studholme D.J."/>
        </authorList>
    </citation>
    <scope>NUCLEOTIDE SEQUENCE</scope>
    <source>
        <strain evidence="2">NZFS 4037</strain>
    </source>
</reference>
<accession>A0A8J5ISB8</accession>